<accession>A0A915HPT4</accession>
<dbReference type="AlphaFoldDB" id="A0A915HPT4"/>
<feature type="region of interest" description="Disordered" evidence="1">
    <location>
        <begin position="67"/>
        <end position="87"/>
    </location>
</feature>
<organism evidence="2 3">
    <name type="scientific">Romanomermis culicivorax</name>
    <name type="common">Nematode worm</name>
    <dbReference type="NCBI Taxonomy" id="13658"/>
    <lineage>
        <taxon>Eukaryota</taxon>
        <taxon>Metazoa</taxon>
        <taxon>Ecdysozoa</taxon>
        <taxon>Nematoda</taxon>
        <taxon>Enoplea</taxon>
        <taxon>Dorylaimia</taxon>
        <taxon>Mermithida</taxon>
        <taxon>Mermithoidea</taxon>
        <taxon>Mermithidae</taxon>
        <taxon>Romanomermis</taxon>
    </lineage>
</organism>
<name>A0A915HPT4_ROMCU</name>
<dbReference type="Proteomes" id="UP000887565">
    <property type="component" value="Unplaced"/>
</dbReference>
<evidence type="ECO:0000256" key="1">
    <source>
        <dbReference type="SAM" id="MobiDB-lite"/>
    </source>
</evidence>
<dbReference type="WBParaSite" id="nRc.2.0.1.t03516-RA">
    <property type="protein sequence ID" value="nRc.2.0.1.t03516-RA"/>
    <property type="gene ID" value="nRc.2.0.1.g03516"/>
</dbReference>
<feature type="compositionally biased region" description="Basic residues" evidence="1">
    <location>
        <begin position="76"/>
        <end position="87"/>
    </location>
</feature>
<proteinExistence type="predicted"/>
<keyword evidence="2" id="KW-1185">Reference proteome</keyword>
<evidence type="ECO:0000313" key="2">
    <source>
        <dbReference type="Proteomes" id="UP000887565"/>
    </source>
</evidence>
<reference evidence="3" key="1">
    <citation type="submission" date="2022-11" db="UniProtKB">
        <authorList>
            <consortium name="WormBaseParasite"/>
        </authorList>
    </citation>
    <scope>IDENTIFICATION</scope>
</reference>
<evidence type="ECO:0000313" key="3">
    <source>
        <dbReference type="WBParaSite" id="nRc.2.0.1.t03516-RA"/>
    </source>
</evidence>
<sequence>MYASCQARAAGLAYTLAKVVLEDKKDPKPNCMNIQVWKEEVDNTDPRIRFWEIIDRKKAKEIMDVTSPNSQNVRNMKAKKEKKKKIG</sequence>
<protein>
    <submittedName>
        <fullName evidence="3">Uncharacterized protein</fullName>
    </submittedName>
</protein>